<proteinExistence type="predicted"/>
<dbReference type="AlphaFoldDB" id="A0A455SS20"/>
<name>A0A455SS20_9CHLR</name>
<sequence length="268" mass="30438">MIEFEILVRGVYRPAQLLLTYDSSLRLEVSATTRQWMDAFWKQAQAQNSRLFDAPLYRYIAAHAQPDGSLSLTLGDTSYKEYVVTRNEAYAQGKERAQFGNPLAVCSVVETADGFLLLDKREGVDVYVGRYHVIGGFFERDLDGGAKPDPFAAMRREIREETGITVDDISEQLCLGLVYDLRVPHAELCFLTRLHISLAEVCQRKPEDNEIQQLRTLQVDSEALRTFIIQNHGNISATGEPNLLFYGAWKFGDAWFDEVYRRIKEGAA</sequence>
<protein>
    <submittedName>
        <fullName evidence="1">Uncharacterized protein</fullName>
    </submittedName>
</protein>
<dbReference type="SUPFAM" id="SSF55811">
    <property type="entry name" value="Nudix"/>
    <property type="match status" value="1"/>
</dbReference>
<organism evidence="1">
    <name type="scientific">Thermosporothrix sp. COM3</name>
    <dbReference type="NCBI Taxonomy" id="2490863"/>
    <lineage>
        <taxon>Bacteria</taxon>
        <taxon>Bacillati</taxon>
        <taxon>Chloroflexota</taxon>
        <taxon>Ktedonobacteria</taxon>
        <taxon>Ktedonobacterales</taxon>
        <taxon>Thermosporotrichaceae</taxon>
        <taxon>Thermosporothrix</taxon>
    </lineage>
</organism>
<gene>
    <name evidence="1" type="ORF">KTC_46100</name>
</gene>
<evidence type="ECO:0000313" key="1">
    <source>
        <dbReference type="EMBL" id="BBH89859.1"/>
    </source>
</evidence>
<dbReference type="Gene3D" id="3.90.79.10">
    <property type="entry name" value="Nucleoside Triphosphate Pyrophosphohydrolase"/>
    <property type="match status" value="1"/>
</dbReference>
<dbReference type="EMBL" id="AP019376">
    <property type="protein sequence ID" value="BBH89859.1"/>
    <property type="molecule type" value="Genomic_DNA"/>
</dbReference>
<accession>A0A455SS20</accession>
<dbReference type="InterPro" id="IPR015797">
    <property type="entry name" value="NUDIX_hydrolase-like_dom_sf"/>
</dbReference>
<reference evidence="1" key="1">
    <citation type="submission" date="2018-12" db="EMBL/GenBank/DDBJ databases">
        <title>Novel natural products biosynthetic potential of the class Ktedonobacteria.</title>
        <authorList>
            <person name="Zheng Y."/>
            <person name="Saitou A."/>
            <person name="Wang C.M."/>
            <person name="Toyoda A."/>
            <person name="Minakuchi Y."/>
            <person name="Sekiguchi Y."/>
            <person name="Ueda K."/>
            <person name="Takano H."/>
            <person name="Sakai Y."/>
            <person name="Yokota A."/>
            <person name="Yabe S."/>
        </authorList>
    </citation>
    <scope>NUCLEOTIDE SEQUENCE</scope>
    <source>
        <strain evidence="1">COM3</strain>
    </source>
</reference>